<evidence type="ECO:0008006" key="4">
    <source>
        <dbReference type="Google" id="ProtNLM"/>
    </source>
</evidence>
<keyword evidence="3" id="KW-1185">Reference proteome</keyword>
<keyword evidence="1" id="KW-0812">Transmembrane</keyword>
<keyword evidence="1" id="KW-1133">Transmembrane helix</keyword>
<feature type="transmembrane region" description="Helical" evidence="1">
    <location>
        <begin position="86"/>
        <end position="109"/>
    </location>
</feature>
<keyword evidence="1" id="KW-0472">Membrane</keyword>
<protein>
    <recommendedName>
        <fullName evidence="4">Tetraspanin-19-like</fullName>
    </recommendedName>
</protein>
<dbReference type="EMBL" id="JAAWWB010000012">
    <property type="protein sequence ID" value="KAG6770633.1"/>
    <property type="molecule type" value="Genomic_DNA"/>
</dbReference>
<dbReference type="OrthoDB" id="1894372at2759"/>
<reference evidence="2" key="1">
    <citation type="journal article" date="2020" name="bioRxiv">
        <title>Hybrid origin of Populus tomentosa Carr. identified through genome sequencing and phylogenomic analysis.</title>
        <authorList>
            <person name="An X."/>
            <person name="Gao K."/>
            <person name="Chen Z."/>
            <person name="Li J."/>
            <person name="Yang X."/>
            <person name="Yang X."/>
            <person name="Zhou J."/>
            <person name="Guo T."/>
            <person name="Zhao T."/>
            <person name="Huang S."/>
            <person name="Miao D."/>
            <person name="Khan W.U."/>
            <person name="Rao P."/>
            <person name="Ye M."/>
            <person name="Lei B."/>
            <person name="Liao W."/>
            <person name="Wang J."/>
            <person name="Ji L."/>
            <person name="Li Y."/>
            <person name="Guo B."/>
            <person name="Mustafa N.S."/>
            <person name="Li S."/>
            <person name="Yun Q."/>
            <person name="Keller S.R."/>
            <person name="Mao J."/>
            <person name="Zhang R."/>
            <person name="Strauss S.H."/>
        </authorList>
    </citation>
    <scope>NUCLEOTIDE SEQUENCE</scope>
    <source>
        <strain evidence="2">GM15</strain>
        <tissue evidence="2">Leaf</tissue>
    </source>
</reference>
<name>A0A8X7ZFQ4_POPTO</name>
<feature type="transmembrane region" description="Helical" evidence="1">
    <location>
        <begin position="12"/>
        <end position="33"/>
    </location>
</feature>
<evidence type="ECO:0000313" key="3">
    <source>
        <dbReference type="Proteomes" id="UP000886885"/>
    </source>
</evidence>
<evidence type="ECO:0000313" key="2">
    <source>
        <dbReference type="EMBL" id="KAG6770633.1"/>
    </source>
</evidence>
<proteinExistence type="predicted"/>
<organism evidence="2 3">
    <name type="scientific">Populus tomentosa</name>
    <name type="common">Chinese white poplar</name>
    <dbReference type="NCBI Taxonomy" id="118781"/>
    <lineage>
        <taxon>Eukaryota</taxon>
        <taxon>Viridiplantae</taxon>
        <taxon>Streptophyta</taxon>
        <taxon>Embryophyta</taxon>
        <taxon>Tracheophyta</taxon>
        <taxon>Spermatophyta</taxon>
        <taxon>Magnoliopsida</taxon>
        <taxon>eudicotyledons</taxon>
        <taxon>Gunneridae</taxon>
        <taxon>Pentapetalae</taxon>
        <taxon>rosids</taxon>
        <taxon>fabids</taxon>
        <taxon>Malpighiales</taxon>
        <taxon>Salicaceae</taxon>
        <taxon>Saliceae</taxon>
        <taxon>Populus</taxon>
    </lineage>
</organism>
<feature type="transmembrane region" description="Helical" evidence="1">
    <location>
        <begin position="184"/>
        <end position="209"/>
    </location>
</feature>
<accession>A0A8X7ZFQ4</accession>
<evidence type="ECO:0000256" key="1">
    <source>
        <dbReference type="SAM" id="Phobius"/>
    </source>
</evidence>
<dbReference type="AlphaFoldDB" id="A0A8X7ZFQ4"/>
<comment type="caution">
    <text evidence="2">The sequence shown here is derived from an EMBL/GenBank/DDBJ whole genome shotgun (WGS) entry which is preliminary data.</text>
</comment>
<feature type="transmembrane region" description="Helical" evidence="1">
    <location>
        <begin position="53"/>
        <end position="74"/>
    </location>
</feature>
<gene>
    <name evidence="2" type="ORF">POTOM_026321</name>
</gene>
<sequence>MTKCARCCLRNSIRIVNLMMLLCGTGIIIYSLWLEKKWDQGIAEFPHRQSPLTPWFIFTFLGVGIVVCLSTVGGHIIANCISNSTLFFYIFSICCLLSLEATMVVAIFFKMDWGKLGRTGVVSTSPLPSIWLVLQNSLKSINILRTRLYFSCHIYPNLLLQKISAYTGEKNTYFEMFILTHVKIIRAITILIMVAQSSVVVLAAILWAVGSEPRTHFLEVDTSVFIQSFLVPAESPGFAEISGQACRGCGTSLPLGGGNAPRSFLSRIKSLLRRRFQRTYTVY</sequence>
<dbReference type="Proteomes" id="UP000886885">
    <property type="component" value="Chromosome 6D"/>
</dbReference>